<dbReference type="PANTHER" id="PTHR42951:SF17">
    <property type="entry name" value="METALLO-BETA-LACTAMASE DOMAIN-CONTAINING PROTEIN"/>
    <property type="match status" value="1"/>
</dbReference>
<keyword evidence="7 12" id="KW-0732">Signal</keyword>
<dbReference type="GO" id="GO:0042597">
    <property type="term" value="C:periplasmic space"/>
    <property type="evidence" value="ECO:0007669"/>
    <property type="project" value="UniProtKB-SubCell"/>
</dbReference>
<dbReference type="CDD" id="cd16290">
    <property type="entry name" value="AIM-1_SMB-1-like_MBL-B3"/>
    <property type="match status" value="1"/>
</dbReference>
<dbReference type="OrthoDB" id="9773738at2"/>
<dbReference type="SUPFAM" id="SSF56281">
    <property type="entry name" value="Metallo-hydrolase/oxidoreductase"/>
    <property type="match status" value="1"/>
</dbReference>
<evidence type="ECO:0000313" key="14">
    <source>
        <dbReference type="EMBL" id="RDD81624.1"/>
    </source>
</evidence>
<comment type="catalytic activity">
    <reaction evidence="1">
        <text>a beta-lactam + H2O = a substituted beta-amino acid</text>
        <dbReference type="Rhea" id="RHEA:20401"/>
        <dbReference type="ChEBI" id="CHEBI:15377"/>
        <dbReference type="ChEBI" id="CHEBI:35627"/>
        <dbReference type="ChEBI" id="CHEBI:140347"/>
        <dbReference type="EC" id="3.5.2.6"/>
    </reaction>
</comment>
<keyword evidence="8" id="KW-0574">Periplasm</keyword>
<protein>
    <recommendedName>
        <fullName evidence="5">beta-lactamase</fullName>
        <ecNumber evidence="5">3.5.2.6</ecNumber>
    </recommendedName>
</protein>
<evidence type="ECO:0000256" key="2">
    <source>
        <dbReference type="ARBA" id="ARBA00001947"/>
    </source>
</evidence>
<dbReference type="AlphaFoldDB" id="A0A369ULI9"/>
<feature type="signal peptide" evidence="12">
    <location>
        <begin position="1"/>
        <end position="22"/>
    </location>
</feature>
<dbReference type="Gene3D" id="3.60.15.10">
    <property type="entry name" value="Ribonuclease Z/Hydroxyacylglutathione hydrolase-like"/>
    <property type="match status" value="1"/>
</dbReference>
<keyword evidence="10" id="KW-0862">Zinc</keyword>
<dbReference type="NCBIfam" id="NF012229">
    <property type="entry name" value="bla_class_B_core"/>
    <property type="match status" value="1"/>
</dbReference>
<dbReference type="NCBIfam" id="NF033105">
    <property type="entry name" value="bla_subclass_B3"/>
    <property type="match status" value="1"/>
</dbReference>
<keyword evidence="15" id="KW-1185">Reference proteome</keyword>
<feature type="domain" description="Metallo-beta-lactamase" evidence="13">
    <location>
        <begin position="47"/>
        <end position="240"/>
    </location>
</feature>
<gene>
    <name evidence="14" type="primary">bla</name>
    <name evidence="14" type="ORF">DVJ77_10655</name>
</gene>
<comment type="caution">
    <text evidence="14">The sequence shown here is derived from an EMBL/GenBank/DDBJ whole genome shotgun (WGS) entry which is preliminary data.</text>
</comment>
<reference evidence="14 15" key="1">
    <citation type="submission" date="2018-07" db="EMBL/GenBank/DDBJ databases">
        <title>Dyella tabacisoli L4-6T, whole genome shotgun sequence.</title>
        <authorList>
            <person name="Zhou X.-K."/>
            <person name="Li W.-J."/>
            <person name="Duan Y.-Q."/>
        </authorList>
    </citation>
    <scope>NUCLEOTIDE SEQUENCE [LARGE SCALE GENOMIC DNA]</scope>
    <source>
        <strain evidence="14 15">L4-6</strain>
    </source>
</reference>
<evidence type="ECO:0000256" key="5">
    <source>
        <dbReference type="ARBA" id="ARBA00012865"/>
    </source>
</evidence>
<evidence type="ECO:0000313" key="15">
    <source>
        <dbReference type="Proteomes" id="UP000253782"/>
    </source>
</evidence>
<comment type="similarity">
    <text evidence="4">Belongs to the metallo-beta-lactamase superfamily. Class-B beta-lactamase family.</text>
</comment>
<dbReference type="Proteomes" id="UP000253782">
    <property type="component" value="Unassembled WGS sequence"/>
</dbReference>
<evidence type="ECO:0000256" key="8">
    <source>
        <dbReference type="ARBA" id="ARBA00022764"/>
    </source>
</evidence>
<evidence type="ECO:0000256" key="10">
    <source>
        <dbReference type="ARBA" id="ARBA00022833"/>
    </source>
</evidence>
<accession>A0A369ULI9</accession>
<evidence type="ECO:0000256" key="1">
    <source>
        <dbReference type="ARBA" id="ARBA00001526"/>
    </source>
</evidence>
<keyword evidence="9" id="KW-0378">Hydrolase</keyword>
<dbReference type="InterPro" id="IPR036866">
    <property type="entry name" value="RibonucZ/Hydroxyglut_hydro"/>
</dbReference>
<evidence type="ECO:0000256" key="6">
    <source>
        <dbReference type="ARBA" id="ARBA00022723"/>
    </source>
</evidence>
<dbReference type="EC" id="3.5.2.6" evidence="5"/>
<dbReference type="EMBL" id="QQAH01000009">
    <property type="protein sequence ID" value="RDD81624.1"/>
    <property type="molecule type" value="Genomic_DNA"/>
</dbReference>
<proteinExistence type="inferred from homology"/>
<dbReference type="GO" id="GO:0008270">
    <property type="term" value="F:zinc ion binding"/>
    <property type="evidence" value="ECO:0007669"/>
    <property type="project" value="InterPro"/>
</dbReference>
<evidence type="ECO:0000259" key="13">
    <source>
        <dbReference type="SMART" id="SM00849"/>
    </source>
</evidence>
<evidence type="ECO:0000256" key="12">
    <source>
        <dbReference type="SAM" id="SignalP"/>
    </source>
</evidence>
<dbReference type="InterPro" id="IPR001018">
    <property type="entry name" value="Beta-lactamase_class-B_CS"/>
</dbReference>
<dbReference type="GO" id="GO:0017001">
    <property type="term" value="P:antibiotic catabolic process"/>
    <property type="evidence" value="ECO:0007669"/>
    <property type="project" value="InterPro"/>
</dbReference>
<sequence>MKRLICYLLAGIATTATLSAHSDEASWTQPQKPFQVYGNTYYVGTLGLSAILVTSPQGHVLIDGTLEHNAPLIEANIRALGFRVEDIRVILNSHAHSDHAGGIAELARVSGAKVRASVAGAKAMNLGGNDPDDPQYDGAAHYPVIANIGVVRDGETIRIGTSELIAHYTPGHTPGGTSWTWRSCDQGHCLNMVYADSLTPISSDGFHYSGDATHKERVKSYRQTLATVAALPCDILITPHPDASDLMERVAKRDQGLQPNPLVDTQACKAYAAGAGVKLDARLVKEQTERPH</sequence>
<comment type="cofactor">
    <cofactor evidence="2">
        <name>Zn(2+)</name>
        <dbReference type="ChEBI" id="CHEBI:29105"/>
    </cofactor>
</comment>
<keyword evidence="11" id="KW-0046">Antibiotic resistance</keyword>
<evidence type="ECO:0000256" key="11">
    <source>
        <dbReference type="ARBA" id="ARBA00023251"/>
    </source>
</evidence>
<evidence type="ECO:0000256" key="4">
    <source>
        <dbReference type="ARBA" id="ARBA00005250"/>
    </source>
</evidence>
<dbReference type="InterPro" id="IPR001279">
    <property type="entry name" value="Metallo-B-lactamas"/>
</dbReference>
<dbReference type="PANTHER" id="PTHR42951">
    <property type="entry name" value="METALLO-BETA-LACTAMASE DOMAIN-CONTAINING"/>
    <property type="match status" value="1"/>
</dbReference>
<evidence type="ECO:0000256" key="9">
    <source>
        <dbReference type="ARBA" id="ARBA00022801"/>
    </source>
</evidence>
<dbReference type="RefSeq" id="WP_114845492.1">
    <property type="nucleotide sequence ID" value="NZ_JBHSPE010000005.1"/>
</dbReference>
<dbReference type="Pfam" id="PF00753">
    <property type="entry name" value="Lactamase_B"/>
    <property type="match status" value="1"/>
</dbReference>
<name>A0A369ULI9_9GAMM</name>
<keyword evidence="6" id="KW-0479">Metal-binding</keyword>
<feature type="chain" id="PRO_5016670766" description="beta-lactamase" evidence="12">
    <location>
        <begin position="23"/>
        <end position="292"/>
    </location>
</feature>
<dbReference type="GO" id="GO:0046677">
    <property type="term" value="P:response to antibiotic"/>
    <property type="evidence" value="ECO:0007669"/>
    <property type="project" value="UniProtKB-KW"/>
</dbReference>
<comment type="subcellular location">
    <subcellularLocation>
        <location evidence="3">Periplasm</location>
    </subcellularLocation>
</comment>
<dbReference type="SMART" id="SM00849">
    <property type="entry name" value="Lactamase_B"/>
    <property type="match status" value="1"/>
</dbReference>
<evidence type="ECO:0000256" key="7">
    <source>
        <dbReference type="ARBA" id="ARBA00022729"/>
    </source>
</evidence>
<dbReference type="GO" id="GO:0008800">
    <property type="term" value="F:beta-lactamase activity"/>
    <property type="evidence" value="ECO:0007669"/>
    <property type="project" value="UniProtKB-EC"/>
</dbReference>
<dbReference type="InterPro" id="IPR050855">
    <property type="entry name" value="NDM-1-like"/>
</dbReference>
<organism evidence="14 15">
    <name type="scientific">Dyella tabacisoli</name>
    <dbReference type="NCBI Taxonomy" id="2282381"/>
    <lineage>
        <taxon>Bacteria</taxon>
        <taxon>Pseudomonadati</taxon>
        <taxon>Pseudomonadota</taxon>
        <taxon>Gammaproteobacteria</taxon>
        <taxon>Lysobacterales</taxon>
        <taxon>Rhodanobacteraceae</taxon>
        <taxon>Dyella</taxon>
    </lineage>
</organism>
<evidence type="ECO:0000256" key="3">
    <source>
        <dbReference type="ARBA" id="ARBA00004418"/>
    </source>
</evidence>
<dbReference type="PROSITE" id="PS00743">
    <property type="entry name" value="BETA_LACTAMASE_B_1"/>
    <property type="match status" value="1"/>
</dbReference>